<feature type="transmembrane region" description="Helical" evidence="2">
    <location>
        <begin position="44"/>
        <end position="69"/>
    </location>
</feature>
<dbReference type="GO" id="GO:0004175">
    <property type="term" value="F:endopeptidase activity"/>
    <property type="evidence" value="ECO:0007669"/>
    <property type="project" value="UniProtKB-ARBA"/>
</dbReference>
<evidence type="ECO:0000256" key="1">
    <source>
        <dbReference type="ARBA" id="ARBA00009067"/>
    </source>
</evidence>
<reference evidence="4" key="1">
    <citation type="submission" date="2018-08" db="EMBL/GenBank/DDBJ databases">
        <title>Comparative genomics of wild bee and flower associated Lactobacillus reveals potential adaptation to the bee host.</title>
        <authorList>
            <person name="Vuong H.Q."/>
            <person name="Mcfrederick Q.S."/>
        </authorList>
    </citation>
    <scope>NUCLEOTIDE SEQUENCE</scope>
    <source>
        <strain evidence="4">HV_63</strain>
    </source>
</reference>
<organism evidence="4 5">
    <name type="scientific">Apilactobacillus micheneri</name>
    <dbReference type="NCBI Taxonomy" id="1899430"/>
    <lineage>
        <taxon>Bacteria</taxon>
        <taxon>Bacillati</taxon>
        <taxon>Bacillota</taxon>
        <taxon>Bacilli</taxon>
        <taxon>Lactobacillales</taxon>
        <taxon>Lactobacillaceae</taxon>
        <taxon>Apilactobacillus</taxon>
    </lineage>
</organism>
<feature type="domain" description="CAAX prenyl protease 2/Lysostaphin resistance protein A-like" evidence="3">
    <location>
        <begin position="132"/>
        <end position="223"/>
    </location>
</feature>
<dbReference type="InterPro" id="IPR003675">
    <property type="entry name" value="Rce1/LyrA-like_dom"/>
</dbReference>
<protein>
    <submittedName>
        <fullName evidence="4">CPBP family intramembrane metalloprotease</fullName>
    </submittedName>
</protein>
<keyword evidence="2" id="KW-0472">Membrane</keyword>
<feature type="transmembrane region" description="Helical" evidence="2">
    <location>
        <begin position="90"/>
        <end position="111"/>
    </location>
</feature>
<name>A0A9Q8ILS6_9LACO</name>
<evidence type="ECO:0000259" key="3">
    <source>
        <dbReference type="Pfam" id="PF02517"/>
    </source>
</evidence>
<dbReference type="RefSeq" id="WP_140936293.1">
    <property type="nucleotide sequence ID" value="NZ_QUBF01000004.1"/>
</dbReference>
<dbReference type="GO" id="GO:0080120">
    <property type="term" value="P:CAAX-box protein maturation"/>
    <property type="evidence" value="ECO:0007669"/>
    <property type="project" value="UniProtKB-ARBA"/>
</dbReference>
<keyword evidence="2" id="KW-0812">Transmembrane</keyword>
<dbReference type="EMBL" id="QUBG01000004">
    <property type="protein sequence ID" value="TPR43774.1"/>
    <property type="molecule type" value="Genomic_DNA"/>
</dbReference>
<feature type="transmembrane region" description="Helical" evidence="2">
    <location>
        <begin position="12"/>
        <end position="38"/>
    </location>
</feature>
<feature type="transmembrane region" description="Helical" evidence="2">
    <location>
        <begin position="187"/>
        <end position="205"/>
    </location>
</feature>
<comment type="caution">
    <text evidence="4">The sequence shown here is derived from an EMBL/GenBank/DDBJ whole genome shotgun (WGS) entry which is preliminary data.</text>
</comment>
<dbReference type="Pfam" id="PF02517">
    <property type="entry name" value="Rce1-like"/>
    <property type="match status" value="1"/>
</dbReference>
<evidence type="ECO:0000313" key="5">
    <source>
        <dbReference type="Proteomes" id="UP000784700"/>
    </source>
</evidence>
<keyword evidence="4" id="KW-0645">Protease</keyword>
<feature type="transmembrane region" description="Helical" evidence="2">
    <location>
        <begin position="164"/>
        <end position="181"/>
    </location>
</feature>
<dbReference type="AlphaFoldDB" id="A0A9Q8ILS6"/>
<dbReference type="PANTHER" id="PTHR43592:SF15">
    <property type="entry name" value="CAAX AMINO TERMINAL PROTEASE FAMILY PROTEIN"/>
    <property type="match status" value="1"/>
</dbReference>
<gene>
    <name evidence="4" type="ORF">DY130_04905</name>
</gene>
<comment type="similarity">
    <text evidence="1">Belongs to the UPF0177 family.</text>
</comment>
<sequence>MSESNFWSFDKLFNRIVIFLLLLFMVFFGPQFIPIFALTDQSSIYMKIILSILFFVIYFLMLWVAYISYKKHGQNSIRQPITKSNWKMIIVAYVLSHLIEGGLTFLSNIFYHQETSGNQKGLQNMLSTNNLTVVLMLFGIIIFSPILEELIFRGYLMDALFAPKFKWLPIIISGILFGLVHDTGFNIFFFLIYAQLGFFLAYVYKQTNNLKVSIALHMLNNLISAIIMVKMLF</sequence>
<evidence type="ECO:0000313" key="4">
    <source>
        <dbReference type="EMBL" id="TPR43774.1"/>
    </source>
</evidence>
<keyword evidence="4" id="KW-0378">Hydrolase</keyword>
<keyword evidence="2" id="KW-1133">Transmembrane helix</keyword>
<proteinExistence type="inferred from homology"/>
<dbReference type="PANTHER" id="PTHR43592">
    <property type="entry name" value="CAAX AMINO TERMINAL PROTEASE"/>
    <property type="match status" value="1"/>
</dbReference>
<dbReference type="GO" id="GO:0008237">
    <property type="term" value="F:metallopeptidase activity"/>
    <property type="evidence" value="ECO:0007669"/>
    <property type="project" value="UniProtKB-KW"/>
</dbReference>
<feature type="transmembrane region" description="Helical" evidence="2">
    <location>
        <begin position="131"/>
        <end position="152"/>
    </location>
</feature>
<dbReference type="Proteomes" id="UP000784700">
    <property type="component" value="Unassembled WGS sequence"/>
</dbReference>
<evidence type="ECO:0000256" key="2">
    <source>
        <dbReference type="SAM" id="Phobius"/>
    </source>
</evidence>
<keyword evidence="4" id="KW-0482">Metalloprotease</keyword>
<accession>A0A9Q8ILS6</accession>